<dbReference type="PROSITE" id="PS50005">
    <property type="entry name" value="TPR"/>
    <property type="match status" value="2"/>
</dbReference>
<evidence type="ECO:0000256" key="1">
    <source>
        <dbReference type="PROSITE-ProRule" id="PRU00339"/>
    </source>
</evidence>
<feature type="repeat" description="TPR" evidence="1">
    <location>
        <begin position="132"/>
        <end position="165"/>
    </location>
</feature>
<name>A0A1H2R331_9FLAO</name>
<dbReference type="GO" id="GO:0051301">
    <property type="term" value="P:cell division"/>
    <property type="evidence" value="ECO:0007669"/>
    <property type="project" value="TreeGrafter"/>
</dbReference>
<dbReference type="SMART" id="SM00028">
    <property type="entry name" value="TPR"/>
    <property type="match status" value="10"/>
</dbReference>
<keyword evidence="3" id="KW-1185">Reference proteome</keyword>
<dbReference type="Pfam" id="PF13432">
    <property type="entry name" value="TPR_16"/>
    <property type="match status" value="2"/>
</dbReference>
<organism evidence="2 3">
    <name type="scientific">Flagellimonas zhangzhouensis</name>
    <dbReference type="NCBI Taxonomy" id="1073328"/>
    <lineage>
        <taxon>Bacteria</taxon>
        <taxon>Pseudomonadati</taxon>
        <taxon>Bacteroidota</taxon>
        <taxon>Flavobacteriia</taxon>
        <taxon>Flavobacteriales</taxon>
        <taxon>Flavobacteriaceae</taxon>
        <taxon>Flagellimonas</taxon>
    </lineage>
</organism>
<keyword evidence="1" id="KW-0802">TPR repeat</keyword>
<accession>A0A1H2R331</accession>
<reference evidence="3" key="1">
    <citation type="submission" date="2016-10" db="EMBL/GenBank/DDBJ databases">
        <authorList>
            <person name="Varghese N."/>
            <person name="Submissions S."/>
        </authorList>
    </citation>
    <scope>NUCLEOTIDE SEQUENCE [LARGE SCALE GENOMIC DNA]</scope>
    <source>
        <strain evidence="3">DSM 25030</strain>
    </source>
</reference>
<gene>
    <name evidence="2" type="ORF">SAMN04487892_0465</name>
</gene>
<dbReference type="Pfam" id="PF13181">
    <property type="entry name" value="TPR_8"/>
    <property type="match status" value="1"/>
</dbReference>
<protein>
    <submittedName>
        <fullName evidence="2">Tetratricopeptide repeat-containing protein</fullName>
    </submittedName>
</protein>
<dbReference type="RefSeq" id="WP_090294543.1">
    <property type="nucleotide sequence ID" value="NZ_FNKI01000002.1"/>
</dbReference>
<dbReference type="Gene3D" id="1.25.40.10">
    <property type="entry name" value="Tetratricopeptide repeat domain"/>
    <property type="match status" value="2"/>
</dbReference>
<dbReference type="AlphaFoldDB" id="A0A1H2R331"/>
<dbReference type="InterPro" id="IPR019734">
    <property type="entry name" value="TPR_rpt"/>
</dbReference>
<dbReference type="InterPro" id="IPR011990">
    <property type="entry name" value="TPR-like_helical_dom_sf"/>
</dbReference>
<evidence type="ECO:0000313" key="3">
    <source>
        <dbReference type="Proteomes" id="UP000199592"/>
    </source>
</evidence>
<proteinExistence type="predicted"/>
<dbReference type="PANTHER" id="PTHR12558">
    <property type="entry name" value="CELL DIVISION CYCLE 16,23,27"/>
    <property type="match status" value="1"/>
</dbReference>
<evidence type="ECO:0000313" key="2">
    <source>
        <dbReference type="EMBL" id="SDW13856.1"/>
    </source>
</evidence>
<sequence length="466" mass="54253">MALESNEYPDKSINKFESMLKTDDVYFFDAEDFEEIVHHYLNNGKISLGKKAIQIGLEQHPNSLELKLLQVEILAFEDKFEAAELLLDEIENINSQNEEIYIQRANIRSKQDKHQEAVNLLLEALHLTTEAFDIHSLLGMEYLFMDNYLEAKHSFMKCVEIDDSDYSSLYNVVYCFEFLEDFDGAILYLNDYLERNPYCDVAWHQLGKMYYSMDMFPEALTAFDFAVISDDTFIGAYFEKGKVLEKLGRYNEAIENYESTITLEDPTSYAFLRLGKCHEKLGNFDLAKYYYYHTVHEDPLLDKGWLAITDFHYGQKNYDKALYYINKAINIDGENPQYWKKAAKIYSALENLDEADFAYKQTVDLGNYEFATWKNWADVLRKIGDFHSSIQVLLQGLEFYPDNANLLYKLAGTHLKNNDLAEAKLTLSKAMKIDFDKLQAFDEQFPEFSEIDWVKALVSKIGNTAK</sequence>
<dbReference type="PANTHER" id="PTHR12558:SF44">
    <property type="entry name" value="TETRATRICOPEPTIDE REPEAT-CONTAINING PROTEIN"/>
    <property type="match status" value="1"/>
</dbReference>
<dbReference type="Proteomes" id="UP000199592">
    <property type="component" value="Unassembled WGS sequence"/>
</dbReference>
<dbReference type="SUPFAM" id="SSF81901">
    <property type="entry name" value="HCP-like"/>
    <property type="match status" value="1"/>
</dbReference>
<dbReference type="EMBL" id="FNMY01000001">
    <property type="protein sequence ID" value="SDW13856.1"/>
    <property type="molecule type" value="Genomic_DNA"/>
</dbReference>
<dbReference type="SUPFAM" id="SSF48452">
    <property type="entry name" value="TPR-like"/>
    <property type="match status" value="2"/>
</dbReference>
<feature type="repeat" description="TPR" evidence="1">
    <location>
        <begin position="234"/>
        <end position="267"/>
    </location>
</feature>
<dbReference type="STRING" id="1073328.SAMN05216294_1814"/>
<dbReference type="OrthoDB" id="9803982at2"/>